<keyword evidence="11" id="KW-0547">Nucleotide-binding</keyword>
<dbReference type="EMBL" id="OK491500">
    <property type="protein sequence ID" value="UDL13988.1"/>
    <property type="molecule type" value="Viral_cRNA"/>
</dbReference>
<evidence type="ECO:0000259" key="27">
    <source>
        <dbReference type="PROSITE" id="PS50526"/>
    </source>
</evidence>
<evidence type="ECO:0000256" key="11">
    <source>
        <dbReference type="ARBA" id="ARBA00022741"/>
    </source>
</evidence>
<comment type="subcellular location">
    <subcellularLocation>
        <location evidence="1">Host cytoplasm</location>
    </subcellularLocation>
    <subcellularLocation>
        <location evidence="2">Virion</location>
    </subcellularLocation>
</comment>
<organism evidence="29">
    <name type="scientific">Xiangshan rhabdo-like virus 2</name>
    <dbReference type="NCBI Taxonomy" id="2886225"/>
    <lineage>
        <taxon>Viruses</taxon>
        <taxon>Riboviria</taxon>
        <taxon>Orthornavirae</taxon>
        <taxon>Negarnaviricota</taxon>
        <taxon>Haploviricotina</taxon>
        <taxon>Monjiviricetes</taxon>
        <taxon>Mononegavirales</taxon>
        <taxon>Rhabdoviridae</taxon>
    </lineage>
</organism>
<dbReference type="EC" id="2.1.1.375" evidence="21"/>
<evidence type="ECO:0000256" key="24">
    <source>
        <dbReference type="ARBA" id="ARBA00047332"/>
    </source>
</evidence>
<evidence type="ECO:0000256" key="20">
    <source>
        <dbReference type="ARBA" id="ARBA00024499"/>
    </source>
</evidence>
<evidence type="ECO:0000256" key="19">
    <source>
        <dbReference type="ARBA" id="ARBA00024494"/>
    </source>
</evidence>
<keyword evidence="12" id="KW-0378">Hydrolase</keyword>
<keyword evidence="14" id="KW-0946">Virion</keyword>
<evidence type="ECO:0000259" key="28">
    <source>
        <dbReference type="PROSITE" id="PS51590"/>
    </source>
</evidence>
<keyword evidence="7" id="KW-0507">mRNA processing</keyword>
<evidence type="ECO:0000256" key="3">
    <source>
        <dbReference type="ARBA" id="ARBA00012494"/>
    </source>
</evidence>
<dbReference type="GO" id="GO:0044423">
    <property type="term" value="C:virion component"/>
    <property type="evidence" value="ECO:0007669"/>
    <property type="project" value="UniProtKB-KW"/>
</dbReference>
<comment type="catalytic activity">
    <reaction evidence="19">
        <text>a 5'-end triphospho-adenylyl-adenylyl-cytidylyl-adenosine in mRNA + GDP + H(+) = a 5'-end (5'-triphosphoguanosine)-adenylyl-adenylyl-cytidylyl-adenosine in mRNA + diphosphate</text>
        <dbReference type="Rhea" id="RHEA:65436"/>
        <dbReference type="Rhea" id="RHEA-COMP:16797"/>
        <dbReference type="Rhea" id="RHEA-COMP:16799"/>
        <dbReference type="ChEBI" id="CHEBI:15378"/>
        <dbReference type="ChEBI" id="CHEBI:33019"/>
        <dbReference type="ChEBI" id="CHEBI:58189"/>
        <dbReference type="ChEBI" id="CHEBI:156484"/>
        <dbReference type="ChEBI" id="CHEBI:156503"/>
        <dbReference type="EC" id="2.7.7.88"/>
    </reaction>
</comment>
<keyword evidence="13" id="KW-0067">ATP-binding</keyword>
<dbReference type="GO" id="GO:0005524">
    <property type="term" value="F:ATP binding"/>
    <property type="evidence" value="ECO:0007669"/>
    <property type="project" value="UniProtKB-KW"/>
</dbReference>
<evidence type="ECO:0000256" key="18">
    <source>
        <dbReference type="ARBA" id="ARBA00023268"/>
    </source>
</evidence>
<keyword evidence="15" id="KW-0693">Viral RNA replication</keyword>
<protein>
    <recommendedName>
        <fullName evidence="23">Replicase</fullName>
        <ecNumber evidence="21">2.1.1.375</ecNumber>
        <ecNumber evidence="3">2.7.7.48</ecNumber>
        <ecNumber evidence="4">2.7.7.88</ecNumber>
    </recommendedName>
    <alternativeName>
        <fullName evidence="22">Transcriptase</fullName>
    </alternativeName>
</protein>
<evidence type="ECO:0000256" key="22">
    <source>
        <dbReference type="ARBA" id="ARBA00030436"/>
    </source>
</evidence>
<comment type="catalytic activity">
    <reaction evidence="26">
        <text>GTP + H2O = GDP + phosphate + H(+)</text>
        <dbReference type="Rhea" id="RHEA:19669"/>
        <dbReference type="ChEBI" id="CHEBI:15377"/>
        <dbReference type="ChEBI" id="CHEBI:15378"/>
        <dbReference type="ChEBI" id="CHEBI:37565"/>
        <dbReference type="ChEBI" id="CHEBI:43474"/>
        <dbReference type="ChEBI" id="CHEBI:58189"/>
    </reaction>
</comment>
<keyword evidence="6" id="KW-0489">Methyltransferase</keyword>
<dbReference type="GO" id="GO:0030430">
    <property type="term" value="C:host cell cytoplasm"/>
    <property type="evidence" value="ECO:0007669"/>
    <property type="project" value="UniProtKB-SubCell"/>
</dbReference>
<dbReference type="Pfam" id="PF14314">
    <property type="entry name" value="Methyltrans_Mon_2nd"/>
    <property type="match status" value="1"/>
</dbReference>
<evidence type="ECO:0000313" key="29">
    <source>
        <dbReference type="EMBL" id="UDL13988.1"/>
    </source>
</evidence>
<evidence type="ECO:0000256" key="10">
    <source>
        <dbReference type="ARBA" id="ARBA00022695"/>
    </source>
</evidence>
<feature type="domain" description="Mononegavirus-type SAM-dependent 2'-O-MTase" evidence="28">
    <location>
        <begin position="1757"/>
        <end position="1957"/>
    </location>
</feature>
<evidence type="ECO:0000256" key="23">
    <source>
        <dbReference type="ARBA" id="ARBA00031012"/>
    </source>
</evidence>
<evidence type="ECO:0000256" key="6">
    <source>
        <dbReference type="ARBA" id="ARBA00022603"/>
    </source>
</evidence>
<evidence type="ECO:0000256" key="15">
    <source>
        <dbReference type="ARBA" id="ARBA00022953"/>
    </source>
</evidence>
<keyword evidence="17" id="KW-1035">Host cytoplasm</keyword>
<dbReference type="EC" id="2.7.7.48" evidence="3"/>
<proteinExistence type="predicted"/>
<comment type="catalytic activity">
    <reaction evidence="20">
        <text>a 5'-end (5'-triphosphoguanosine)-(2'-O-methyladenylyl)-adenylyl-cytidylyl-adenosine in mRNA + S-adenosyl-L-methionine = a 5'-end (N(7)-methyl 5'-triphosphoguanosine)-(2'-O-methyladenylyl)-adenylyl-cytidylyl-adenosine in mRNA + S-adenosyl-L-homocysteine</text>
        <dbReference type="Rhea" id="RHEA:65440"/>
        <dbReference type="Rhea" id="RHEA-COMP:16798"/>
        <dbReference type="Rhea" id="RHEA-COMP:16801"/>
        <dbReference type="ChEBI" id="CHEBI:57856"/>
        <dbReference type="ChEBI" id="CHEBI:59789"/>
        <dbReference type="ChEBI" id="CHEBI:156482"/>
        <dbReference type="ChEBI" id="CHEBI:156483"/>
    </reaction>
</comment>
<dbReference type="Pfam" id="PF00946">
    <property type="entry name" value="Mononeg_RNA_pol"/>
    <property type="match status" value="1"/>
</dbReference>
<evidence type="ECO:0000256" key="9">
    <source>
        <dbReference type="ARBA" id="ARBA00022691"/>
    </source>
</evidence>
<dbReference type="GO" id="GO:0016787">
    <property type="term" value="F:hydrolase activity"/>
    <property type="evidence" value="ECO:0007669"/>
    <property type="project" value="UniProtKB-KW"/>
</dbReference>
<reference evidence="29" key="1">
    <citation type="submission" date="2021-09" db="EMBL/GenBank/DDBJ databases">
        <authorList>
            <person name="Li N.N."/>
        </authorList>
    </citation>
    <scope>NUCLEOTIDE SEQUENCE</scope>
    <source>
        <strain evidence="29">Novel_24</strain>
    </source>
</reference>
<keyword evidence="16" id="KW-0506">mRNA capping</keyword>
<evidence type="ECO:0000256" key="1">
    <source>
        <dbReference type="ARBA" id="ARBA00004192"/>
    </source>
</evidence>
<evidence type="ECO:0000256" key="8">
    <source>
        <dbReference type="ARBA" id="ARBA00022679"/>
    </source>
</evidence>
<dbReference type="PROSITE" id="PS50526">
    <property type="entry name" value="RDRP_SSRNA_NEG_NONSEG"/>
    <property type="match status" value="1"/>
</dbReference>
<evidence type="ECO:0000256" key="26">
    <source>
        <dbReference type="ARBA" id="ARBA00048548"/>
    </source>
</evidence>
<dbReference type="InterPro" id="IPR014023">
    <property type="entry name" value="Mononeg_RNA_pol_cat"/>
</dbReference>
<evidence type="ECO:0000256" key="5">
    <source>
        <dbReference type="ARBA" id="ARBA00022484"/>
    </source>
</evidence>
<accession>A0A8K1YQP8</accession>
<evidence type="ECO:0000256" key="2">
    <source>
        <dbReference type="ARBA" id="ARBA00004328"/>
    </source>
</evidence>
<evidence type="ECO:0000256" key="7">
    <source>
        <dbReference type="ARBA" id="ARBA00022664"/>
    </source>
</evidence>
<keyword evidence="10" id="KW-0548">Nucleotidyltransferase</keyword>
<dbReference type="Pfam" id="PF14318">
    <property type="entry name" value="Mononeg_mRNAcap"/>
    <property type="match status" value="1"/>
</dbReference>
<evidence type="ECO:0000256" key="13">
    <source>
        <dbReference type="ARBA" id="ARBA00022840"/>
    </source>
</evidence>
<keyword evidence="9" id="KW-0949">S-adenosyl-L-methionine</keyword>
<evidence type="ECO:0000256" key="16">
    <source>
        <dbReference type="ARBA" id="ARBA00023042"/>
    </source>
</evidence>
<dbReference type="InterPro" id="IPR025786">
    <property type="entry name" value="Mononega_L_MeTrfase"/>
</dbReference>
<sequence>MTFCLDTHLNSALNNAEILSCLQEPNQCLYGKSKSLKNLRKHLTSVQVATGIKLEDCHLNPQSLLKRLMDKVTSFIPSEAIQARFCKEWESIKQLVPLSLIELESKFVNPTFIQSKLSLVKEHPYFNILLNLYDLRLFLETGVCATASITTESAERHLGNSSRWGLSDGLIPLYNGHSRFIPEVHLSKEIVLIPWTNNEIYFATRNHYLMLSDVFSQRFLCLFSCMLAEILKKDNYPSCRQLMSVFEFGDNILHQIGNEGYSAISKWEAIMVSLLLQLVEDPISHPHDFKEEIKEEFVNSCQVHNYEFLKSLYKFYIEEYFGYIDNPHIINQCHGLYRIWGHPSIDNKLGIRKLREIATHQRFVNYNIVDLITYKWREYFCTNYHRKHKRWPNMEFNEPEPYGYLIRKLRQGQEISLYHPEYHLSDWRFVKFSQTFNIPDKFELSEMIADKATSFGFEELKKNLELNGSIGPSYQRSVIVRWLNENINDPTEFLKGVDENGFSYDERVVGVHPKEREIRIAARMFGLLPLKKRLYVVITEALIAEYILPYFPEITMTFDAGSLLTKIHHNTKTLGKGITEPEEKIKEFSIIYNMDFIKWNSHMRKEETASIFSDFDNLFGLTNCFRRSHELFHPAFLYLADGSVSHELNEGKTDLKLSDYVWDDHLGGIEGLRQKGWTIFTVVILKYIVESMGLDFELMGQGDNQVLIIKFYNMSKNLIQEKSDLLLGKLQHFLSLIGPPLKLEETWSSSGFFTYGKFAVFKGTPLSMSLKKVCRTMRLTNEGLQNLESTLSSISANAAAASSSDLDPVIPFIIGKFETLAAIVLHLYRPFYGYPIDSFSSNNSFSIPGEGTRVTVPLLIPPQLMGYIKRKPLKIAILLSCVPSILGGFPSLQLPDLLCHGFPDPLTLHLAHAKKFLRKAKHHLPWLFKWLVKMLDPPISRFVNPEMICEDPVSLNLVHASSGSEKVKRLVFLFLTSQFEAQNEVFLCFLKLAKKRQTELADLLFSMSPFNPRVASSLMESTIVGRAMKIVSKVNKTGVLINLMARYHDNQISQILSLEIEEGLEYDRPARRSMSELYGIFENNYTKSILYIFSHGYSDSPEQFLKLCSVTHANRLRTTSWRKPDITGVTVAPPNEMIKIQGSNGTGCDFQSHVNIDLGYILSRSCEISSVLRSKNTPSLIIGPYKPYFGSSTKVKVSYEGSKFLNVSPPLIIQALKNLRLIGWGAERNSKLAHLLLSIFQSLTDLPYDMLIPTQDNIAGSLEHRWDDTRVDHKATPSILYNYMTHLALDTGFFSPENVQLEQTTDNVNVSFQSIFSWLGCMWSTSCVYKCFLWDPNCHHLHIGCRDCVLPINESFLELNTTKTKEEIQEMFSPIKENPYCWVSSSSIKTNVLPELEEHKIETSIDNLVNQEASLTWLAVEWFITNNKVSPYTNRVQLQDPESQSMFPLTVALYLDAPGFFDWLAVFKVLEYIFIVSRSLERKIHLDLEDWIREGVQALQNIPRAWYAPCFTFLLSNEAFSGLTLKNPDVPPPKGYPPAFDEKTNYFKELLIASSMKILNTSHLISCLDTLTKNQIPKSTLGYLSRDFIVLVKNVLISPKTYHRSLISTLRKVFMIASDDATIYNTFPLVQKWMSDPIVFTEGRYKEDISEAERGSLSCAFILIGIQEFNSNKPMYFDISMQALSSSKGFRQRPRRDGFSPLEISCISPSAFVSLKSEVTVLHAATHPWVPIHKSDIQINVECYDPGFHSLINHSLKIAGLTTTSVYKLLSLLKIVLPKSSLKFQDQVTIGCFADGEGGFSVLFKRLFPNSYIFFNSLFNLQKLSSVGINTFMPSNCLLYGSGESWVLKPGLNVEGDSDLAKESTLAQLLKLNIKCRIVSCDAEGGGIRDVSKQYSILKNLLNYCYECQSEIIIFKSYVSNLTVAWGLFQVMLGSCAEVTVLRSHFSSVGNTEVYLVGFKVIKPVNVKIEMKLGDEGKGDIVIIHNNILPYESYLKFKTSIKSNKCFLYFPIPSGVSYSQVLFDPKIENALRESFKNRLSKLISKRVVHLPSDVVLYLRRQYNLVKFTQGERSRFKQNLLTVRTLKSIVTEYLLWTSLGEESFQTIMETIETLLTSGFAHFYDTIDDSWSLSLSMMKFSRVFYSYRYDLGEIFQQNDIKRLFVEIGRLRYFSKSIIQETGVKISRVESEKFHGFPKFAFSDKHTISLIKDDLDWRIYPKYKKVFKEGKGCKEKWNWNVRSDSPVRYLSSMRRLHAILFPSRLTNLSITYKSKEVTLTEWGEQTKIVLFSAPHKFKTE</sequence>
<dbReference type="GO" id="GO:0004482">
    <property type="term" value="F:mRNA 5'-cap (guanine-N7-)-methyltransferase activity"/>
    <property type="evidence" value="ECO:0007669"/>
    <property type="project" value="InterPro"/>
</dbReference>
<dbReference type="EC" id="2.7.7.88" evidence="4"/>
<evidence type="ECO:0000256" key="21">
    <source>
        <dbReference type="ARBA" id="ARBA00026099"/>
    </source>
</evidence>
<comment type="catalytic activity">
    <reaction evidence="25">
        <text>a 5'-end (5'-triphosphoguanosine)-adenylyl-adenylyl-cytidylyl-adenosine in mRNA + 2 S-adenosyl-L-methionine = a 5'-end (N(7)-methyl 5'-triphosphoguanosine)-(2'-O-methyladenylyl)-adenylyl-cytidylyl-adenosine in mRNA + 2 S-adenosyl-L-homocysteine + H(+)</text>
        <dbReference type="Rhea" id="RHEA:65376"/>
        <dbReference type="Rhea" id="RHEA-COMP:16797"/>
        <dbReference type="Rhea" id="RHEA-COMP:16798"/>
        <dbReference type="ChEBI" id="CHEBI:15378"/>
        <dbReference type="ChEBI" id="CHEBI:57856"/>
        <dbReference type="ChEBI" id="CHEBI:59789"/>
        <dbReference type="ChEBI" id="CHEBI:156483"/>
        <dbReference type="ChEBI" id="CHEBI:156484"/>
        <dbReference type="EC" id="2.1.1.375"/>
    </reaction>
</comment>
<dbReference type="GO" id="GO:0003968">
    <property type="term" value="F:RNA-directed RNA polymerase activity"/>
    <property type="evidence" value="ECO:0007669"/>
    <property type="project" value="UniProtKB-KW"/>
</dbReference>
<name>A0A8K1YQP8_9RHAB</name>
<dbReference type="InterPro" id="IPR026890">
    <property type="entry name" value="Mononeg_mRNAcap"/>
</dbReference>
<keyword evidence="8" id="KW-0808">Transferase</keyword>
<evidence type="ECO:0000256" key="12">
    <source>
        <dbReference type="ARBA" id="ARBA00022801"/>
    </source>
</evidence>
<comment type="catalytic activity">
    <reaction evidence="24">
        <text>a 5'-end (5'-triphosphoguanosine)-adenylyl-adenylyl-cytidylyl-adenosine in mRNA + S-adenosyl-L-methionine = a 5'-end (5'-triphosphoguanosine)-(2'-O-methyladenylyl)-adenylyl-cytidylyl-adenosine in mRNA + S-adenosyl-L-homocysteine + H(+)</text>
        <dbReference type="Rhea" id="RHEA:65380"/>
        <dbReference type="Rhea" id="RHEA-COMP:16797"/>
        <dbReference type="Rhea" id="RHEA-COMP:16801"/>
        <dbReference type="ChEBI" id="CHEBI:15378"/>
        <dbReference type="ChEBI" id="CHEBI:57856"/>
        <dbReference type="ChEBI" id="CHEBI:59789"/>
        <dbReference type="ChEBI" id="CHEBI:156482"/>
        <dbReference type="ChEBI" id="CHEBI:156484"/>
    </reaction>
</comment>
<dbReference type="PROSITE" id="PS51590">
    <property type="entry name" value="SAM_MT_MNV_L"/>
    <property type="match status" value="1"/>
</dbReference>
<evidence type="ECO:0000256" key="4">
    <source>
        <dbReference type="ARBA" id="ARBA00012582"/>
    </source>
</evidence>
<feature type="domain" description="RdRp catalytic" evidence="27">
    <location>
        <begin position="588"/>
        <end position="763"/>
    </location>
</feature>
<keyword evidence="18" id="KW-0511">Multifunctional enzyme</keyword>
<evidence type="ECO:0000256" key="14">
    <source>
        <dbReference type="ARBA" id="ARBA00022844"/>
    </source>
</evidence>
<evidence type="ECO:0000256" key="17">
    <source>
        <dbReference type="ARBA" id="ARBA00023200"/>
    </source>
</evidence>
<keyword evidence="5" id="KW-0696">RNA-directed RNA polymerase</keyword>
<dbReference type="InterPro" id="IPR039530">
    <property type="entry name" value="L_methyltransferase_rhabdo"/>
</dbReference>
<evidence type="ECO:0000256" key="25">
    <source>
        <dbReference type="ARBA" id="ARBA00047370"/>
    </source>
</evidence>